<comment type="caution">
    <text evidence="1">The sequence shown here is derived from an EMBL/GenBank/DDBJ whole genome shotgun (WGS) entry which is preliminary data.</text>
</comment>
<dbReference type="Proteomes" id="UP001341840">
    <property type="component" value="Unassembled WGS sequence"/>
</dbReference>
<protein>
    <submittedName>
        <fullName evidence="1">Uncharacterized protein</fullName>
    </submittedName>
</protein>
<evidence type="ECO:0000313" key="1">
    <source>
        <dbReference type="EMBL" id="MED6197676.1"/>
    </source>
</evidence>
<accession>A0ABU6XIP0</accession>
<feature type="non-terminal residue" evidence="1">
    <location>
        <position position="89"/>
    </location>
</feature>
<feature type="non-terminal residue" evidence="1">
    <location>
        <position position="1"/>
    </location>
</feature>
<reference evidence="1 2" key="1">
    <citation type="journal article" date="2023" name="Plants (Basel)">
        <title>Bridging the Gap: Combining Genomics and Transcriptomics Approaches to Understand Stylosanthes scabra, an Orphan Legume from the Brazilian Caatinga.</title>
        <authorList>
            <person name="Ferreira-Neto J.R.C."/>
            <person name="da Silva M.D."/>
            <person name="Binneck E."/>
            <person name="de Melo N.F."/>
            <person name="da Silva R.H."/>
            <person name="de Melo A.L.T.M."/>
            <person name="Pandolfi V."/>
            <person name="Bustamante F.O."/>
            <person name="Brasileiro-Vidal A.C."/>
            <person name="Benko-Iseppon A.M."/>
        </authorList>
    </citation>
    <scope>NUCLEOTIDE SEQUENCE [LARGE SCALE GENOMIC DNA]</scope>
    <source>
        <tissue evidence="1">Leaves</tissue>
    </source>
</reference>
<name>A0ABU6XIP0_9FABA</name>
<sequence length="89" mass="10515">KSYDLVRWKFVDHVLEKLGFRRVWRGWTRYAKDYKNVNTNKRISDQTVQDGKGFATRRAYIFIPVCICHGGFQHGCKKSYEKELSGRIG</sequence>
<organism evidence="1 2">
    <name type="scientific">Stylosanthes scabra</name>
    <dbReference type="NCBI Taxonomy" id="79078"/>
    <lineage>
        <taxon>Eukaryota</taxon>
        <taxon>Viridiplantae</taxon>
        <taxon>Streptophyta</taxon>
        <taxon>Embryophyta</taxon>
        <taxon>Tracheophyta</taxon>
        <taxon>Spermatophyta</taxon>
        <taxon>Magnoliopsida</taxon>
        <taxon>eudicotyledons</taxon>
        <taxon>Gunneridae</taxon>
        <taxon>Pentapetalae</taxon>
        <taxon>rosids</taxon>
        <taxon>fabids</taxon>
        <taxon>Fabales</taxon>
        <taxon>Fabaceae</taxon>
        <taxon>Papilionoideae</taxon>
        <taxon>50 kb inversion clade</taxon>
        <taxon>dalbergioids sensu lato</taxon>
        <taxon>Dalbergieae</taxon>
        <taxon>Pterocarpus clade</taxon>
        <taxon>Stylosanthes</taxon>
    </lineage>
</organism>
<gene>
    <name evidence="1" type="ORF">PIB30_058886</name>
</gene>
<proteinExistence type="predicted"/>
<keyword evidence="2" id="KW-1185">Reference proteome</keyword>
<dbReference type="EMBL" id="JASCZI010211949">
    <property type="protein sequence ID" value="MED6197676.1"/>
    <property type="molecule type" value="Genomic_DNA"/>
</dbReference>
<evidence type="ECO:0000313" key="2">
    <source>
        <dbReference type="Proteomes" id="UP001341840"/>
    </source>
</evidence>